<organism evidence="2 3">
    <name type="scientific">Psychrobacillus lasiicapitis</name>
    <dbReference type="NCBI Taxonomy" id="1636719"/>
    <lineage>
        <taxon>Bacteria</taxon>
        <taxon>Bacillati</taxon>
        <taxon>Bacillota</taxon>
        <taxon>Bacilli</taxon>
        <taxon>Bacillales</taxon>
        <taxon>Bacillaceae</taxon>
        <taxon>Psychrobacillus</taxon>
    </lineage>
</organism>
<dbReference type="AlphaFoldDB" id="A0A544STJ1"/>
<dbReference type="EMBL" id="VDGH01000016">
    <property type="protein sequence ID" value="TQR08483.1"/>
    <property type="molecule type" value="Genomic_DNA"/>
</dbReference>
<dbReference type="OrthoDB" id="2721909at2"/>
<dbReference type="Proteomes" id="UP000317316">
    <property type="component" value="Unassembled WGS sequence"/>
</dbReference>
<sequence>MLVLADILMAIYVGVMIISSASYFRHLAKTKKRRKLSTYEYAMYIIIQIAYLLFAIGLLISVFVG</sequence>
<feature type="transmembrane region" description="Helical" evidence="1">
    <location>
        <begin position="6"/>
        <end position="24"/>
    </location>
</feature>
<reference evidence="2 3" key="1">
    <citation type="submission" date="2019-05" db="EMBL/GenBank/DDBJ databases">
        <title>Psychrobacillus vulpis sp. nov., a new species isolated from feces of a red fox that inhabits in The Tablas de Daimiel Natural Park, Albacete, Spain.</title>
        <authorList>
            <person name="Rodriguez M."/>
            <person name="Reina J.C."/>
            <person name="Bejar V."/>
            <person name="Llamas I."/>
        </authorList>
    </citation>
    <scope>NUCLEOTIDE SEQUENCE [LARGE SCALE GENOMIC DNA]</scope>
    <source>
        <strain evidence="2 3">NEAU-3TGS17</strain>
    </source>
</reference>
<protein>
    <submittedName>
        <fullName evidence="2">Uncharacterized protein</fullName>
    </submittedName>
</protein>
<proteinExistence type="predicted"/>
<dbReference type="RefSeq" id="WP_142540866.1">
    <property type="nucleotide sequence ID" value="NZ_BMIE01000001.1"/>
</dbReference>
<name>A0A544STJ1_9BACI</name>
<comment type="caution">
    <text evidence="2">The sequence shown here is derived from an EMBL/GenBank/DDBJ whole genome shotgun (WGS) entry which is preliminary data.</text>
</comment>
<evidence type="ECO:0000313" key="2">
    <source>
        <dbReference type="EMBL" id="TQR08483.1"/>
    </source>
</evidence>
<feature type="transmembrane region" description="Helical" evidence="1">
    <location>
        <begin position="44"/>
        <end position="64"/>
    </location>
</feature>
<evidence type="ECO:0000256" key="1">
    <source>
        <dbReference type="SAM" id="Phobius"/>
    </source>
</evidence>
<evidence type="ECO:0000313" key="3">
    <source>
        <dbReference type="Proteomes" id="UP000317316"/>
    </source>
</evidence>
<keyword evidence="1" id="KW-1133">Transmembrane helix</keyword>
<gene>
    <name evidence="2" type="ORF">FG382_21285</name>
</gene>
<accession>A0A544STJ1</accession>
<keyword evidence="1" id="KW-0472">Membrane</keyword>
<keyword evidence="3" id="KW-1185">Reference proteome</keyword>
<keyword evidence="1" id="KW-0812">Transmembrane</keyword>